<organism evidence="2 3">
    <name type="scientific">Leuconostoc pseudomesenteroides</name>
    <dbReference type="NCBI Taxonomy" id="33968"/>
    <lineage>
        <taxon>Bacteria</taxon>
        <taxon>Bacillati</taxon>
        <taxon>Bacillota</taxon>
        <taxon>Bacilli</taxon>
        <taxon>Lactobacillales</taxon>
        <taxon>Lactobacillaceae</taxon>
        <taxon>Leuconostoc</taxon>
    </lineage>
</organism>
<protein>
    <submittedName>
        <fullName evidence="2">Uncharacterized protein</fullName>
    </submittedName>
</protein>
<feature type="transmembrane region" description="Helical" evidence="1">
    <location>
        <begin position="206"/>
        <end position="226"/>
    </location>
</feature>
<dbReference type="AlphaFoldDB" id="A0A1X0VD70"/>
<evidence type="ECO:0000313" key="3">
    <source>
        <dbReference type="Proteomes" id="UP000192288"/>
    </source>
</evidence>
<dbReference type="Proteomes" id="UP000192288">
    <property type="component" value="Unassembled WGS sequence"/>
</dbReference>
<feature type="transmembrane region" description="Helical" evidence="1">
    <location>
        <begin position="129"/>
        <end position="150"/>
    </location>
</feature>
<dbReference type="eggNOG" id="COG0842">
    <property type="taxonomic scope" value="Bacteria"/>
</dbReference>
<keyword evidence="1" id="KW-0812">Transmembrane</keyword>
<feature type="transmembrane region" description="Helical" evidence="1">
    <location>
        <begin position="48"/>
        <end position="70"/>
    </location>
</feature>
<name>A0A1X0VD70_LEUPS</name>
<evidence type="ECO:0000256" key="1">
    <source>
        <dbReference type="SAM" id="Phobius"/>
    </source>
</evidence>
<feature type="transmembrane region" description="Helical" evidence="1">
    <location>
        <begin position="156"/>
        <end position="175"/>
    </location>
</feature>
<evidence type="ECO:0000313" key="2">
    <source>
        <dbReference type="EMBL" id="ORI97675.1"/>
    </source>
</evidence>
<keyword evidence="1" id="KW-1133">Transmembrane helix</keyword>
<sequence>MLKIDLLSLPYFRNWRTFVVSFVIAPVLEILMVGLLRAQFSSISAIKSVVAISLMTAVGTLLGSLSSLFVNDQVHGVALEMAVVSPYSVKYWTSKFSAVWIVALGQVIITLFLVTIVTRDVSWLSRAVLVLPLLLLYGSIIAFVSVIVSWQHDDPYLTANILGTVLILLSGVIVPVSLYPKWLDFLTQCLPFSQTMQWFLTGSGSLFLDSVVAGIWLLIGITMYHYQIKRVKRYAMIQ</sequence>
<gene>
    <name evidence="2" type="ORF">BMR96_05775</name>
</gene>
<feature type="transmembrane region" description="Helical" evidence="1">
    <location>
        <begin position="97"/>
        <end position="117"/>
    </location>
</feature>
<proteinExistence type="predicted"/>
<dbReference type="STRING" id="33968.BMS77_06165"/>
<keyword evidence="1" id="KW-0472">Membrane</keyword>
<comment type="caution">
    <text evidence="2">The sequence shown here is derived from an EMBL/GenBank/DDBJ whole genome shotgun (WGS) entry which is preliminary data.</text>
</comment>
<reference evidence="2 3" key="1">
    <citation type="journal article" date="2017" name="Front. Microbiol.">
        <title>Genomic Characterization of Dairy Associated Leuconostoc Species and Diversity of Leuconostocs in Undefined Mixed Mesophilic Starter Cultures.</title>
        <authorList>
            <person name="Frantzen C.A."/>
            <person name="Kot W."/>
            <person name="Pedersen T.B."/>
            <person name="Ardo Y.M."/>
            <person name="Broadbent J.R."/>
            <person name="Neve H."/>
            <person name="Hansen L.H."/>
            <person name="Dal Bello F."/>
            <person name="Ostlie H.M."/>
            <person name="Kleppen H.P."/>
            <person name="Vogensen F.K."/>
            <person name="Holo H."/>
        </authorList>
    </citation>
    <scope>NUCLEOTIDE SEQUENCE [LARGE SCALE GENOMIC DNA]</scope>
    <source>
        <strain evidence="2 3">LMGCF08</strain>
    </source>
</reference>
<dbReference type="EMBL" id="MPLS01000017">
    <property type="protein sequence ID" value="ORI97675.1"/>
    <property type="molecule type" value="Genomic_DNA"/>
</dbReference>
<accession>A0A1X0VD70</accession>
<feature type="transmembrane region" description="Helical" evidence="1">
    <location>
        <begin position="15"/>
        <end position="36"/>
    </location>
</feature>
<dbReference type="RefSeq" id="WP_004914627.1">
    <property type="nucleotide sequence ID" value="NZ_MPLS01000017.1"/>
</dbReference>